<organism evidence="1 2">
    <name type="scientific">Legionella longbeachae serogroup 1 (strain NSW150)</name>
    <dbReference type="NCBI Taxonomy" id="661367"/>
    <lineage>
        <taxon>Bacteria</taxon>
        <taxon>Pseudomonadati</taxon>
        <taxon>Pseudomonadota</taxon>
        <taxon>Gammaproteobacteria</taxon>
        <taxon>Legionellales</taxon>
        <taxon>Legionellaceae</taxon>
        <taxon>Legionella</taxon>
    </lineage>
</organism>
<dbReference type="GeneID" id="40926604"/>
<evidence type="ECO:0000313" key="2">
    <source>
        <dbReference type="Proteomes" id="UP000001060"/>
    </source>
</evidence>
<reference evidence="1 2" key="1">
    <citation type="journal article" date="2010" name="PLoS Genet.">
        <title>Analysis of the Legionella longbeachae genome and transcriptome uncovers unique strategies to cause Legionnaires' disease.</title>
        <authorList>
            <person name="Cazalet C."/>
            <person name="Gomez-Valero L."/>
            <person name="Rusniok C."/>
            <person name="Lomma M."/>
            <person name="Dervins-Ravault D."/>
            <person name="Newton H."/>
            <person name="Sansom F."/>
            <person name="Jarraud S."/>
            <person name="Zidane N."/>
            <person name="Ma L."/>
            <person name="Bouchier C."/>
            <person name="Etienne J."/>
            <person name="Hartland E."/>
            <person name="Buchrieser C."/>
        </authorList>
    </citation>
    <scope>NUCLEOTIDE SEQUENCE [LARGE SCALE GENOMIC DNA]</scope>
    <source>
        <strain evidence="1 2">NSW150</strain>
    </source>
</reference>
<dbReference type="HOGENOM" id="CLU_1110347_0_0_6"/>
<dbReference type="Proteomes" id="UP000001060">
    <property type="component" value="Chromosome"/>
</dbReference>
<gene>
    <name evidence="1" type="ordered locus">LLO_2403</name>
</gene>
<name>D3HK61_LEGLN</name>
<evidence type="ECO:0008006" key="3">
    <source>
        <dbReference type="Google" id="ProtNLM"/>
    </source>
</evidence>
<dbReference type="RefSeq" id="WP_003635959.1">
    <property type="nucleotide sequence ID" value="NC_013861.1"/>
</dbReference>
<keyword evidence="2" id="KW-1185">Reference proteome</keyword>
<dbReference type="STRING" id="661367.LLO_2403"/>
<proteinExistence type="predicted"/>
<sequence>MKILYIPFHEENDLCIAAIMWKRTLSEENILIIQHGQPINYNALKNAAGTITLYVLAHGIDSLSQPFHLASHSIITSKTSQLDIEKIADRFNSDFVYLHHKINHIKLFFCNNKGNQELIAKRFNDNLILFNSPIDYYAGNITAPWQNKIKYSFFHGIWYKTSNVRKTLYQKIEPMDSDIKLSVKERSMREFLANAKQKRIDAVFQRQCKARQERIIKNRQKYTDKLRLDLKDTVEEATDELSNPNPQYLG</sequence>
<dbReference type="OrthoDB" id="5651859at2"/>
<dbReference type="KEGG" id="llo:LLO_2403"/>
<accession>D3HK61</accession>
<evidence type="ECO:0000313" key="1">
    <source>
        <dbReference type="EMBL" id="CBJ12822.1"/>
    </source>
</evidence>
<dbReference type="AlphaFoldDB" id="D3HK61"/>
<protein>
    <recommendedName>
        <fullName evidence="3">RNA binding protein (Contains ribosomal protein S1 domain)</fullName>
    </recommendedName>
</protein>
<dbReference type="eggNOG" id="ENOG5031E4Z">
    <property type="taxonomic scope" value="Bacteria"/>
</dbReference>
<dbReference type="EMBL" id="FN650140">
    <property type="protein sequence ID" value="CBJ12822.1"/>
    <property type="molecule type" value="Genomic_DNA"/>
</dbReference>